<organism evidence="2 3">
    <name type="scientific">Barrientosiimonas humi</name>
    <dbReference type="NCBI Taxonomy" id="999931"/>
    <lineage>
        <taxon>Bacteria</taxon>
        <taxon>Bacillati</taxon>
        <taxon>Actinomycetota</taxon>
        <taxon>Actinomycetes</taxon>
        <taxon>Micrococcales</taxon>
        <taxon>Dermacoccaceae</taxon>
        <taxon>Barrientosiimonas</taxon>
    </lineage>
</organism>
<dbReference type="AlphaFoldDB" id="A0A542XD32"/>
<dbReference type="EMBL" id="VFOK01000001">
    <property type="protein sequence ID" value="TQL33753.1"/>
    <property type="molecule type" value="Genomic_DNA"/>
</dbReference>
<reference evidence="2 3" key="1">
    <citation type="submission" date="2019-06" db="EMBL/GenBank/DDBJ databases">
        <title>Sequencing the genomes of 1000 actinobacteria strains.</title>
        <authorList>
            <person name="Klenk H.-P."/>
        </authorList>
    </citation>
    <scope>NUCLEOTIDE SEQUENCE [LARGE SCALE GENOMIC DNA]</scope>
    <source>
        <strain evidence="2 3">DSM 24617</strain>
    </source>
</reference>
<evidence type="ECO:0000313" key="3">
    <source>
        <dbReference type="Proteomes" id="UP000318336"/>
    </source>
</evidence>
<feature type="compositionally biased region" description="Polar residues" evidence="1">
    <location>
        <begin position="418"/>
        <end position="428"/>
    </location>
</feature>
<feature type="compositionally biased region" description="Basic and acidic residues" evidence="1">
    <location>
        <begin position="388"/>
        <end position="399"/>
    </location>
</feature>
<proteinExistence type="predicted"/>
<protein>
    <submittedName>
        <fullName evidence="2">Uncharacterized protein</fullName>
    </submittedName>
</protein>
<evidence type="ECO:0000313" key="2">
    <source>
        <dbReference type="EMBL" id="TQL33753.1"/>
    </source>
</evidence>
<keyword evidence="3" id="KW-1185">Reference proteome</keyword>
<gene>
    <name evidence="2" type="ORF">FB554_1904</name>
</gene>
<accession>A0A542XD32</accession>
<name>A0A542XD32_9MICO</name>
<feature type="region of interest" description="Disordered" evidence="1">
    <location>
        <begin position="322"/>
        <end position="428"/>
    </location>
</feature>
<dbReference type="Proteomes" id="UP000318336">
    <property type="component" value="Unassembled WGS sequence"/>
</dbReference>
<feature type="compositionally biased region" description="Basic residues" evidence="1">
    <location>
        <begin position="24"/>
        <end position="34"/>
    </location>
</feature>
<evidence type="ECO:0000256" key="1">
    <source>
        <dbReference type="SAM" id="MobiDB-lite"/>
    </source>
</evidence>
<comment type="caution">
    <text evidence="2">The sequence shown here is derived from an EMBL/GenBank/DDBJ whole genome shotgun (WGS) entry which is preliminary data.</text>
</comment>
<feature type="region of interest" description="Disordered" evidence="1">
    <location>
        <begin position="1"/>
        <end position="34"/>
    </location>
</feature>
<sequence>MTPSSSGRKPLAASGASVADTAKRRQHASHRTQRVRIRGLVVDPPGSAGPVEVCVNDQSDWELIYKNPAIRVKCLVRSCDTLLTAKRMSRSGLRFLAVRSGGCSHNLVEMRVERGEVEQNPTDLVGGGGPEGDEHLWVKGRLFKVAQSLGAEAVVEHSLTRADVFLPEHNLVLEYQRWSTDFRGRTAQRWSTGAARTIWMFPWQPPNAPRTGTLKLFNNEVFEHGGIYVAVRNKDDLSELQRPWEDPSQERTARLYASGSIAVFDPDRGALIRRQLSLATVLAEIMSDERVLAHAVVLTKANGHRARKRLWVLREDLAQAETAREKRRHAMSKSPITEQQSEPPVERKVQPAGDSAAEQHHPPSPVDVQASAASAELAPSPPAAEMSNDDRAAPEEAARETFAVTSNANLAARPPKNHQPTPRGSWWTSITDWFRRL</sequence>